<organism evidence="1 2">
    <name type="scientific">Entomortierella chlamydospora</name>
    <dbReference type="NCBI Taxonomy" id="101097"/>
    <lineage>
        <taxon>Eukaryota</taxon>
        <taxon>Fungi</taxon>
        <taxon>Fungi incertae sedis</taxon>
        <taxon>Mucoromycota</taxon>
        <taxon>Mortierellomycotina</taxon>
        <taxon>Mortierellomycetes</taxon>
        <taxon>Mortierellales</taxon>
        <taxon>Mortierellaceae</taxon>
        <taxon>Entomortierella</taxon>
    </lineage>
</organism>
<evidence type="ECO:0000313" key="2">
    <source>
        <dbReference type="Proteomes" id="UP000703661"/>
    </source>
</evidence>
<comment type="caution">
    <text evidence="1">The sequence shown here is derived from an EMBL/GenBank/DDBJ whole genome shotgun (WGS) entry which is preliminary data.</text>
</comment>
<sequence length="242" mass="27396">MALMMGIMNIFRGLAREYPLIFSPRDINSYIRRSRNIASWSDSLCRISGRAVNPRVKQSLSATFERISTFYPGAPKDDKQLLIECALEFVIYAGIKKGCKLHGDSKIDQDEIERQYWNHCGEKSPAIEDDDQNKDILVISHTANGCIESQDINIHGASRQMYSPDNSLSDFCVPSDEDDEMEYNNNHWSLSDDVNPYSMDLGEDPVGTRQIPSHISRADSSVINFSDLVFSSDSTFTSPMYR</sequence>
<dbReference type="Proteomes" id="UP000703661">
    <property type="component" value="Unassembled WGS sequence"/>
</dbReference>
<gene>
    <name evidence="1" type="ORF">BGZ80_000770</name>
</gene>
<proteinExistence type="predicted"/>
<evidence type="ECO:0000313" key="1">
    <source>
        <dbReference type="EMBL" id="KAG0022199.1"/>
    </source>
</evidence>
<protein>
    <submittedName>
        <fullName evidence="1">Uncharacterized protein</fullName>
    </submittedName>
</protein>
<name>A0A9P6T427_9FUNG</name>
<dbReference type="EMBL" id="JAAAID010000117">
    <property type="protein sequence ID" value="KAG0022199.1"/>
    <property type="molecule type" value="Genomic_DNA"/>
</dbReference>
<dbReference type="OrthoDB" id="10503251at2759"/>
<reference evidence="1" key="1">
    <citation type="journal article" date="2020" name="Fungal Divers.">
        <title>Resolving the Mortierellaceae phylogeny through synthesis of multi-gene phylogenetics and phylogenomics.</title>
        <authorList>
            <person name="Vandepol N."/>
            <person name="Liber J."/>
            <person name="Desiro A."/>
            <person name="Na H."/>
            <person name="Kennedy M."/>
            <person name="Barry K."/>
            <person name="Grigoriev I.V."/>
            <person name="Miller A.N."/>
            <person name="O'Donnell K."/>
            <person name="Stajich J.E."/>
            <person name="Bonito G."/>
        </authorList>
    </citation>
    <scope>NUCLEOTIDE SEQUENCE</scope>
    <source>
        <strain evidence="1">NRRL 2769</strain>
    </source>
</reference>
<accession>A0A9P6T427</accession>
<dbReference type="AlphaFoldDB" id="A0A9P6T427"/>
<keyword evidence="2" id="KW-1185">Reference proteome</keyword>